<dbReference type="Proteomes" id="UP000229307">
    <property type="component" value="Unassembled WGS sequence"/>
</dbReference>
<gene>
    <name evidence="1" type="ORF">COY52_04170</name>
</gene>
<proteinExistence type="predicted"/>
<feature type="non-terminal residue" evidence="1">
    <location>
        <position position="174"/>
    </location>
</feature>
<name>A0A2M7SDC8_9BACT</name>
<organism evidence="1 2">
    <name type="scientific">Candidatus Desantisbacteria bacterium CG_4_10_14_0_8_um_filter_48_22</name>
    <dbReference type="NCBI Taxonomy" id="1974543"/>
    <lineage>
        <taxon>Bacteria</taxon>
        <taxon>Candidatus Desantisiibacteriota</taxon>
    </lineage>
</organism>
<evidence type="ECO:0000313" key="2">
    <source>
        <dbReference type="Proteomes" id="UP000229307"/>
    </source>
</evidence>
<comment type="caution">
    <text evidence="1">The sequence shown here is derived from an EMBL/GenBank/DDBJ whole genome shotgun (WGS) entry which is preliminary data.</text>
</comment>
<dbReference type="AlphaFoldDB" id="A0A2M7SDC8"/>
<evidence type="ECO:0000313" key="1">
    <source>
        <dbReference type="EMBL" id="PIZ17518.1"/>
    </source>
</evidence>
<accession>A0A2M7SDC8</accession>
<dbReference type="EMBL" id="PFMR01000109">
    <property type="protein sequence ID" value="PIZ17518.1"/>
    <property type="molecule type" value="Genomic_DNA"/>
</dbReference>
<protein>
    <submittedName>
        <fullName evidence="1">Uncharacterized protein</fullName>
    </submittedName>
</protein>
<reference evidence="2" key="1">
    <citation type="submission" date="2017-09" db="EMBL/GenBank/DDBJ databases">
        <title>Depth-based differentiation of microbial function through sediment-hosted aquifers and enrichment of novel symbionts in the deep terrestrial subsurface.</title>
        <authorList>
            <person name="Probst A.J."/>
            <person name="Ladd B."/>
            <person name="Jarett J.K."/>
            <person name="Geller-Mcgrath D.E."/>
            <person name="Sieber C.M.K."/>
            <person name="Emerson J.B."/>
            <person name="Anantharaman K."/>
            <person name="Thomas B.C."/>
            <person name="Malmstrom R."/>
            <person name="Stieglmeier M."/>
            <person name="Klingl A."/>
            <person name="Woyke T."/>
            <person name="Ryan C.M."/>
            <person name="Banfield J.F."/>
        </authorList>
    </citation>
    <scope>NUCLEOTIDE SEQUENCE [LARGE SCALE GENOMIC DNA]</scope>
</reference>
<sequence length="174" mass="19395">MDINNQQKLNKMEVADLEFLSETAMSFVKMDLSENIYEFIGRKLRKITGNAIVAVNSFDHNAGIMKLEAAFGAEEYREQISKIIGTNVIGSTYPVSEGILLRIREGKFEKLPGGFYDAALGKFSKETSSLMESLLKIKTVYGIGFIHKDKILGTTVVLVTDTNVKFNVLLIEAF</sequence>